<dbReference type="EMBL" id="QKWP01001281">
    <property type="protein sequence ID" value="RIB10186.1"/>
    <property type="molecule type" value="Genomic_DNA"/>
</dbReference>
<proteinExistence type="predicted"/>
<dbReference type="AlphaFoldDB" id="A0A397USM7"/>
<protein>
    <submittedName>
        <fullName evidence="2">Uncharacterized protein</fullName>
    </submittedName>
</protein>
<evidence type="ECO:0000256" key="1">
    <source>
        <dbReference type="SAM" id="Phobius"/>
    </source>
</evidence>
<keyword evidence="1" id="KW-1133">Transmembrane helix</keyword>
<organism evidence="2 3">
    <name type="scientific">Gigaspora rosea</name>
    <dbReference type="NCBI Taxonomy" id="44941"/>
    <lineage>
        <taxon>Eukaryota</taxon>
        <taxon>Fungi</taxon>
        <taxon>Fungi incertae sedis</taxon>
        <taxon>Mucoromycota</taxon>
        <taxon>Glomeromycotina</taxon>
        <taxon>Glomeromycetes</taxon>
        <taxon>Diversisporales</taxon>
        <taxon>Gigasporaceae</taxon>
        <taxon>Gigaspora</taxon>
    </lineage>
</organism>
<dbReference type="Proteomes" id="UP000266673">
    <property type="component" value="Unassembled WGS sequence"/>
</dbReference>
<reference evidence="2 3" key="1">
    <citation type="submission" date="2018-06" db="EMBL/GenBank/DDBJ databases">
        <title>Comparative genomics reveals the genomic features of Rhizophagus irregularis, R. cerebriforme, R. diaphanum and Gigaspora rosea, and their symbiotic lifestyle signature.</title>
        <authorList>
            <person name="Morin E."/>
            <person name="San Clemente H."/>
            <person name="Chen E.C.H."/>
            <person name="De La Providencia I."/>
            <person name="Hainaut M."/>
            <person name="Kuo A."/>
            <person name="Kohler A."/>
            <person name="Murat C."/>
            <person name="Tang N."/>
            <person name="Roy S."/>
            <person name="Loubradou J."/>
            <person name="Henrissat B."/>
            <person name="Grigoriev I.V."/>
            <person name="Corradi N."/>
            <person name="Roux C."/>
            <person name="Martin F.M."/>
        </authorList>
    </citation>
    <scope>NUCLEOTIDE SEQUENCE [LARGE SCALE GENOMIC DNA]</scope>
    <source>
        <strain evidence="2 3">DAOM 194757</strain>
    </source>
</reference>
<evidence type="ECO:0000313" key="3">
    <source>
        <dbReference type="Proteomes" id="UP000266673"/>
    </source>
</evidence>
<name>A0A397USM7_9GLOM</name>
<gene>
    <name evidence="2" type="ORF">C2G38_2106731</name>
</gene>
<comment type="caution">
    <text evidence="2">The sequence shown here is derived from an EMBL/GenBank/DDBJ whole genome shotgun (WGS) entry which is preliminary data.</text>
</comment>
<keyword evidence="3" id="KW-1185">Reference proteome</keyword>
<sequence length="105" mass="12462">MLGWFYGANHSDKLLFLNIEKFLCWVLNKSKNICKKKKLTIFYLIHTCAGLFHIIRKKTKRVNSCVYCQEIKSFFFLFILNILLLFFILINNLFSNRSVCSLISK</sequence>
<keyword evidence="1" id="KW-0812">Transmembrane</keyword>
<evidence type="ECO:0000313" key="2">
    <source>
        <dbReference type="EMBL" id="RIB10186.1"/>
    </source>
</evidence>
<keyword evidence="1" id="KW-0472">Membrane</keyword>
<feature type="transmembrane region" description="Helical" evidence="1">
    <location>
        <begin position="75"/>
        <end position="94"/>
    </location>
</feature>
<accession>A0A397USM7</accession>
<feature type="transmembrane region" description="Helical" evidence="1">
    <location>
        <begin position="39"/>
        <end position="55"/>
    </location>
</feature>